<evidence type="ECO:0000256" key="3">
    <source>
        <dbReference type="ARBA" id="ARBA00022598"/>
    </source>
</evidence>
<dbReference type="InterPro" id="IPR001962">
    <property type="entry name" value="Asn_synthase"/>
</dbReference>
<proteinExistence type="inferred from homology"/>
<evidence type="ECO:0000256" key="6">
    <source>
        <dbReference type="ARBA" id="ARBA00022840"/>
    </source>
</evidence>
<sequence>MCGIIAVTKEVPKEKMTRVLDKLYHRGPDEGGQLVRGNFHIGHRRLSIVGLNDGIQPISNEAKNVHIVCNGEIYNYLTLKKDLQTTETFHTHSDSEAVLKVYEKEGPQGVEKLDGMFAFFLADETNNTFMAARDTLGIKPLYYGKMTDGSMVFSSELKGIYEFTNDAKEFPQGHYYTPETGFKAYRTIEAGQEPVPAENFKEHEVLEGIRNKLTDAVRKRFMADVEVGVLLSGGLDSSLISAIGQRIKRQDQPLHSFCVGNEGSPDLQAAREVADYIGTIHHEYVYTKDELVEALPKVIYYLESYDPSLVRSAIPTYFVSKLASDYVKVILSGEGADELFSGYAYLQEIQNPVELNKELYRIVNSLHNINLQRLDRMSMAHSLEGRVPFLDLELIDYVLSLPAEWKLSSDESMEKTLLRKAFNGYLPDSLLWRKKAEFSEGSGALDVLETYANEQVSDQELQESGLRSKQEHLYYHIFKEHYPHKSALDTVGQWAVI</sequence>
<dbReference type="SUPFAM" id="SSF56235">
    <property type="entry name" value="N-terminal nucleophile aminohydrolases (Ntn hydrolases)"/>
    <property type="match status" value="1"/>
</dbReference>
<dbReference type="InterPro" id="IPR029055">
    <property type="entry name" value="Ntn_hydrolases_N"/>
</dbReference>
<name>A0A1H9SD90_9BACI</name>
<organism evidence="15 16">
    <name type="scientific">Salipaludibacillus aurantiacus</name>
    <dbReference type="NCBI Taxonomy" id="1601833"/>
    <lineage>
        <taxon>Bacteria</taxon>
        <taxon>Bacillati</taxon>
        <taxon>Bacillota</taxon>
        <taxon>Bacilli</taxon>
        <taxon>Bacillales</taxon>
        <taxon>Bacillaceae</taxon>
    </lineage>
</organism>
<evidence type="ECO:0000259" key="14">
    <source>
        <dbReference type="PROSITE" id="PS51278"/>
    </source>
</evidence>
<dbReference type="Proteomes" id="UP000198571">
    <property type="component" value="Unassembled WGS sequence"/>
</dbReference>
<dbReference type="EMBL" id="FOGT01000004">
    <property type="protein sequence ID" value="SER82947.1"/>
    <property type="molecule type" value="Genomic_DNA"/>
</dbReference>
<evidence type="ECO:0000256" key="1">
    <source>
        <dbReference type="ARBA" id="ARBA00005752"/>
    </source>
</evidence>
<evidence type="ECO:0000256" key="9">
    <source>
        <dbReference type="ARBA" id="ARBA00029440"/>
    </source>
</evidence>
<evidence type="ECO:0000256" key="10">
    <source>
        <dbReference type="ARBA" id="ARBA00048741"/>
    </source>
</evidence>
<dbReference type="PANTHER" id="PTHR11772:SF2">
    <property type="entry name" value="ASPARAGINE SYNTHETASE [GLUTAMINE-HYDROLYZING]"/>
    <property type="match status" value="1"/>
</dbReference>
<evidence type="ECO:0000256" key="13">
    <source>
        <dbReference type="PIRSR" id="PIRSR001589-3"/>
    </source>
</evidence>
<dbReference type="NCBIfam" id="TIGR01536">
    <property type="entry name" value="asn_synth_AEB"/>
    <property type="match status" value="1"/>
</dbReference>
<feature type="binding site" evidence="12">
    <location>
        <position position="259"/>
    </location>
    <ligand>
        <name>ATP</name>
        <dbReference type="ChEBI" id="CHEBI:30616"/>
    </ligand>
</feature>
<dbReference type="EC" id="6.3.5.4" evidence="2"/>
<keyword evidence="8 11" id="KW-0315">Glutamine amidotransferase</keyword>
<dbReference type="GO" id="GO:0005524">
    <property type="term" value="F:ATP binding"/>
    <property type="evidence" value="ECO:0007669"/>
    <property type="project" value="UniProtKB-KW"/>
</dbReference>
<dbReference type="AlphaFoldDB" id="A0A1H9SD90"/>
<feature type="binding site" evidence="12">
    <location>
        <position position="94"/>
    </location>
    <ligand>
        <name>L-glutamine</name>
        <dbReference type="ChEBI" id="CHEBI:58359"/>
    </ligand>
</feature>
<dbReference type="GO" id="GO:0005829">
    <property type="term" value="C:cytosol"/>
    <property type="evidence" value="ECO:0007669"/>
    <property type="project" value="TreeGrafter"/>
</dbReference>
<dbReference type="Pfam" id="PF13537">
    <property type="entry name" value="GATase_7"/>
    <property type="match status" value="1"/>
</dbReference>
<gene>
    <name evidence="15" type="ORF">SAMN05518684_104159</name>
</gene>
<feature type="binding site" evidence="12">
    <location>
        <begin position="332"/>
        <end position="333"/>
    </location>
    <ligand>
        <name>ATP</name>
        <dbReference type="ChEBI" id="CHEBI:30616"/>
    </ligand>
</feature>
<feature type="binding site" evidence="12">
    <location>
        <position position="230"/>
    </location>
    <ligand>
        <name>ATP</name>
        <dbReference type="ChEBI" id="CHEBI:30616"/>
    </ligand>
</feature>
<feature type="active site" description="For GATase activity" evidence="11">
    <location>
        <position position="2"/>
    </location>
</feature>
<dbReference type="PIRSF" id="PIRSF001589">
    <property type="entry name" value="Asn_synthetase_glu-h"/>
    <property type="match status" value="1"/>
</dbReference>
<keyword evidence="7 11" id="KW-0061">Asparagine biosynthesis</keyword>
<evidence type="ECO:0000313" key="16">
    <source>
        <dbReference type="Proteomes" id="UP000198571"/>
    </source>
</evidence>
<keyword evidence="5 12" id="KW-0547">Nucleotide-binding</keyword>
<dbReference type="Gene3D" id="3.60.20.10">
    <property type="entry name" value="Glutamine Phosphoribosylpyrophosphate, subunit 1, domain 1"/>
    <property type="match status" value="1"/>
</dbReference>
<reference evidence="16" key="1">
    <citation type="submission" date="2016-10" db="EMBL/GenBank/DDBJ databases">
        <authorList>
            <person name="Varghese N."/>
            <person name="Submissions S."/>
        </authorList>
    </citation>
    <scope>NUCLEOTIDE SEQUENCE [LARGE SCALE GENOMIC DNA]</scope>
    <source>
        <strain evidence="16">S9</strain>
    </source>
</reference>
<protein>
    <recommendedName>
        <fullName evidence="2">asparagine synthase (glutamine-hydrolyzing)</fullName>
        <ecNumber evidence="2">6.3.5.4</ecNumber>
    </recommendedName>
</protein>
<keyword evidence="6 12" id="KW-0067">ATP-binding</keyword>
<dbReference type="SUPFAM" id="SSF52402">
    <property type="entry name" value="Adenine nucleotide alpha hydrolases-like"/>
    <property type="match status" value="1"/>
</dbReference>
<keyword evidence="4 11" id="KW-0028">Amino-acid biosynthesis</keyword>
<dbReference type="CDD" id="cd01991">
    <property type="entry name" value="Asn_synthase_B_C"/>
    <property type="match status" value="1"/>
</dbReference>
<evidence type="ECO:0000256" key="5">
    <source>
        <dbReference type="ARBA" id="ARBA00022741"/>
    </source>
</evidence>
<dbReference type="InterPro" id="IPR033738">
    <property type="entry name" value="AsnB_N"/>
</dbReference>
<accession>A0A1H9SD90</accession>
<evidence type="ECO:0000256" key="8">
    <source>
        <dbReference type="ARBA" id="ARBA00022962"/>
    </source>
</evidence>
<dbReference type="Gene3D" id="3.40.50.620">
    <property type="entry name" value="HUPs"/>
    <property type="match status" value="1"/>
</dbReference>
<dbReference type="NCBIfam" id="NF006949">
    <property type="entry name" value="PRK09431.1"/>
    <property type="match status" value="1"/>
</dbReference>
<evidence type="ECO:0000256" key="7">
    <source>
        <dbReference type="ARBA" id="ARBA00022888"/>
    </source>
</evidence>
<comment type="catalytic activity">
    <reaction evidence="10">
        <text>L-aspartate + L-glutamine + ATP + H2O = L-asparagine + L-glutamate + AMP + diphosphate + H(+)</text>
        <dbReference type="Rhea" id="RHEA:12228"/>
        <dbReference type="ChEBI" id="CHEBI:15377"/>
        <dbReference type="ChEBI" id="CHEBI:15378"/>
        <dbReference type="ChEBI" id="CHEBI:29985"/>
        <dbReference type="ChEBI" id="CHEBI:29991"/>
        <dbReference type="ChEBI" id="CHEBI:30616"/>
        <dbReference type="ChEBI" id="CHEBI:33019"/>
        <dbReference type="ChEBI" id="CHEBI:58048"/>
        <dbReference type="ChEBI" id="CHEBI:58359"/>
        <dbReference type="ChEBI" id="CHEBI:456215"/>
        <dbReference type="EC" id="6.3.5.4"/>
    </reaction>
</comment>
<comment type="similarity">
    <text evidence="1">Belongs to the asparagine synthetase family.</text>
</comment>
<dbReference type="InterPro" id="IPR050795">
    <property type="entry name" value="Asn_Synthetase"/>
</dbReference>
<evidence type="ECO:0000256" key="4">
    <source>
        <dbReference type="ARBA" id="ARBA00022605"/>
    </source>
</evidence>
<dbReference type="InterPro" id="IPR014729">
    <property type="entry name" value="Rossmann-like_a/b/a_fold"/>
</dbReference>
<evidence type="ECO:0000256" key="2">
    <source>
        <dbReference type="ARBA" id="ARBA00012737"/>
    </source>
</evidence>
<dbReference type="GO" id="GO:0004066">
    <property type="term" value="F:asparagine synthase (glutamine-hydrolyzing) activity"/>
    <property type="evidence" value="ECO:0007669"/>
    <property type="project" value="UniProtKB-EC"/>
</dbReference>
<dbReference type="GO" id="GO:0006529">
    <property type="term" value="P:asparagine biosynthetic process"/>
    <property type="evidence" value="ECO:0007669"/>
    <property type="project" value="UniProtKB-KW"/>
</dbReference>
<comment type="pathway">
    <text evidence="9">Amino-acid biosynthesis.</text>
</comment>
<feature type="site" description="Important for beta-aspartyl-AMP intermediate formation" evidence="13">
    <location>
        <position position="334"/>
    </location>
</feature>
<evidence type="ECO:0000256" key="11">
    <source>
        <dbReference type="PIRSR" id="PIRSR001589-1"/>
    </source>
</evidence>
<dbReference type="CDD" id="cd00712">
    <property type="entry name" value="AsnB"/>
    <property type="match status" value="1"/>
</dbReference>
<evidence type="ECO:0000313" key="15">
    <source>
        <dbReference type="EMBL" id="SER82947.1"/>
    </source>
</evidence>
<keyword evidence="3" id="KW-0436">Ligase</keyword>
<dbReference type="PANTHER" id="PTHR11772">
    <property type="entry name" value="ASPARAGINE SYNTHETASE"/>
    <property type="match status" value="1"/>
</dbReference>
<dbReference type="STRING" id="1601833.SAMN05518684_104159"/>
<dbReference type="RefSeq" id="WP_093048935.1">
    <property type="nucleotide sequence ID" value="NZ_FOGT01000004.1"/>
</dbReference>
<dbReference type="InterPro" id="IPR017932">
    <property type="entry name" value="GATase_2_dom"/>
</dbReference>
<dbReference type="OrthoDB" id="9763290at2"/>
<keyword evidence="16" id="KW-1185">Reference proteome</keyword>
<feature type="domain" description="Glutamine amidotransferase type-2" evidence="14">
    <location>
        <begin position="2"/>
        <end position="181"/>
    </location>
</feature>
<evidence type="ECO:0000256" key="12">
    <source>
        <dbReference type="PIRSR" id="PIRSR001589-2"/>
    </source>
</evidence>
<dbReference type="PROSITE" id="PS51278">
    <property type="entry name" value="GATASE_TYPE_2"/>
    <property type="match status" value="1"/>
</dbReference>
<dbReference type="Pfam" id="PF00733">
    <property type="entry name" value="Asn_synthase"/>
    <property type="match status" value="2"/>
</dbReference>
<dbReference type="InterPro" id="IPR006426">
    <property type="entry name" value="Asn_synth_AEB"/>
</dbReference>